<feature type="domain" description="ATPase AAA-type core" evidence="1">
    <location>
        <begin position="460"/>
        <end position="549"/>
    </location>
</feature>
<dbReference type="InterPro" id="IPR027417">
    <property type="entry name" value="P-loop_NTPase"/>
</dbReference>
<dbReference type="EMBL" id="RWGX01000004">
    <property type="protein sequence ID" value="RVU87944.1"/>
    <property type="molecule type" value="Genomic_DNA"/>
</dbReference>
<gene>
    <name evidence="2" type="ORF">EJB19_06920</name>
</gene>
<dbReference type="AlphaFoldDB" id="A0AA94EZT9"/>
<dbReference type="InterPro" id="IPR003959">
    <property type="entry name" value="ATPase_AAA_core"/>
</dbReference>
<sequence length="684" mass="80673">MIVSIYLKEHQYLIEEPQTLNFGGKYLYSYLPVGDDLIIRKKLNEKHIPDFFNISDSNCKINLLSAVVGQNGVGKSSILDVIRGIFVEHVYSMPHSISTVLVEVEGETKVLYTNCKTYIVVDDDNEKTDASIRRDFRIKNILDLKDEDEKNVYEELEEINLEDYQSLYYSPHFDLKYNNDFDEVDKYDISLDQFIKQDLEDTDNKGTNENGWRFPLHEELVFKNSMRQIDFLSSSIFKDNIIFREVFDLPQYETGILHFRDVEMSDFHNTPNPLRPIIKLILEKVETESSQWHSIRKFDKNHNVLNQNEVNKYLLERFVIKAFISIVVQQMEKENTWLEEGKIDNPYDLSRFKENSAIELLFYFIKESYIEKANFKKSIFISDEIIPFFEKLEILFSKETDPYNITKQSIRLNLEEVKEILNLHRNIILNLRNYFPTFEGLHQDRDYIDGFISFRPTDRSLSSGENALLNFFSKLYSFIKDNLIEESKSLPDRKNYIILLDEADLGFHPVWKKRYVEAILKTIPYFFELLEVKPKIQIIITTHDPLTLSDLPINNVVFLYKDNSFCRIMSNDDQNKIQKTFGANITDLLAHSFFVEDGLIGDFSKSKIKEVINWISKSKELSEDAKSSKLFLKQLEYYKSVINIIDEKFVKIKLAEMITDLVPDNEYYNQVIDKEIELLRNKKK</sequence>
<dbReference type="Gene3D" id="3.40.50.300">
    <property type="entry name" value="P-loop containing nucleotide triphosphate hydrolases"/>
    <property type="match status" value="2"/>
</dbReference>
<dbReference type="SUPFAM" id="SSF52540">
    <property type="entry name" value="P-loop containing nucleoside triphosphate hydrolases"/>
    <property type="match status" value="1"/>
</dbReference>
<dbReference type="GO" id="GO:0006302">
    <property type="term" value="P:double-strand break repair"/>
    <property type="evidence" value="ECO:0007669"/>
    <property type="project" value="TreeGrafter"/>
</dbReference>
<dbReference type="GO" id="GO:0000731">
    <property type="term" value="P:DNA synthesis involved in DNA repair"/>
    <property type="evidence" value="ECO:0007669"/>
    <property type="project" value="TreeGrafter"/>
</dbReference>
<dbReference type="GO" id="GO:0005524">
    <property type="term" value="F:ATP binding"/>
    <property type="evidence" value="ECO:0007669"/>
    <property type="project" value="UniProtKB-KW"/>
</dbReference>
<organism evidence="2">
    <name type="scientific">Flavobacterium columnare</name>
    <dbReference type="NCBI Taxonomy" id="996"/>
    <lineage>
        <taxon>Bacteria</taxon>
        <taxon>Pseudomonadati</taxon>
        <taxon>Bacteroidota</taxon>
        <taxon>Flavobacteriia</taxon>
        <taxon>Flavobacteriales</taxon>
        <taxon>Flavobacteriaceae</taxon>
        <taxon>Flavobacterium</taxon>
    </lineage>
</organism>
<name>A0AA94EZT9_9FLAO</name>
<protein>
    <submittedName>
        <fullName evidence="2">ATP-binding protein</fullName>
    </submittedName>
</protein>
<keyword evidence="2" id="KW-0067">ATP-binding</keyword>
<dbReference type="GO" id="GO:0016887">
    <property type="term" value="F:ATP hydrolysis activity"/>
    <property type="evidence" value="ECO:0007669"/>
    <property type="project" value="InterPro"/>
</dbReference>
<dbReference type="PANTHER" id="PTHR32182">
    <property type="entry name" value="DNA REPLICATION AND REPAIR PROTEIN RECF"/>
    <property type="match status" value="1"/>
</dbReference>
<dbReference type="Pfam" id="PF13304">
    <property type="entry name" value="AAA_21"/>
    <property type="match status" value="1"/>
</dbReference>
<evidence type="ECO:0000259" key="1">
    <source>
        <dbReference type="Pfam" id="PF13304"/>
    </source>
</evidence>
<evidence type="ECO:0000313" key="2">
    <source>
        <dbReference type="EMBL" id="RVU87944.1"/>
    </source>
</evidence>
<keyword evidence="2" id="KW-0547">Nucleotide-binding</keyword>
<accession>A0AA94EZT9</accession>
<dbReference type="RefSeq" id="WP_127821968.1">
    <property type="nucleotide sequence ID" value="NZ_RWGX02000016.1"/>
</dbReference>
<dbReference type="PANTHER" id="PTHR32182:SF22">
    <property type="entry name" value="ATP-DEPENDENT ENDONUCLEASE, OLD FAMILY-RELATED"/>
    <property type="match status" value="1"/>
</dbReference>
<proteinExistence type="predicted"/>
<reference evidence="2" key="1">
    <citation type="submission" date="2018-12" db="EMBL/GenBank/DDBJ databases">
        <title>Draft genome sequence of Flaovobacterium columnare BGFS27 isolated from channel catfish in Alabama.</title>
        <authorList>
            <person name="Cai W."/>
            <person name="Arias C."/>
        </authorList>
    </citation>
    <scope>NUCLEOTIDE SEQUENCE [LARGE SCALE GENOMIC DNA]</scope>
    <source>
        <strain evidence="2">BGFS27</strain>
    </source>
</reference>
<comment type="caution">
    <text evidence="2">The sequence shown here is derived from an EMBL/GenBank/DDBJ whole genome shotgun (WGS) entry which is preliminary data.</text>
</comment>